<protein>
    <submittedName>
        <fullName evidence="1">Uncharacterized protein</fullName>
    </submittedName>
</protein>
<proteinExistence type="predicted"/>
<keyword evidence="2" id="KW-1185">Reference proteome</keyword>
<name>A0ACC0P9D3_RHOML</name>
<dbReference type="EMBL" id="CM046391">
    <property type="protein sequence ID" value="KAI8561824.1"/>
    <property type="molecule type" value="Genomic_DNA"/>
</dbReference>
<sequence>MIRIGPAGVTDGRGIWAWDDGGKDKIVQIFIAHGDCIDSLQYVYVDQNGNLVLSNSHGGTFGTSKFDLVKFNYPSELITGIKGTYGNRGGVGSVNSISFTTNKATYGRFGYHANGDTEFDFQIGGHNKFCGFHGTSDLYLHSIGFYMEPMTTLSDVNVLQEKANIKNEKV</sequence>
<evidence type="ECO:0000313" key="2">
    <source>
        <dbReference type="Proteomes" id="UP001062846"/>
    </source>
</evidence>
<organism evidence="1 2">
    <name type="scientific">Rhododendron molle</name>
    <name type="common">Chinese azalea</name>
    <name type="synonym">Azalea mollis</name>
    <dbReference type="NCBI Taxonomy" id="49168"/>
    <lineage>
        <taxon>Eukaryota</taxon>
        <taxon>Viridiplantae</taxon>
        <taxon>Streptophyta</taxon>
        <taxon>Embryophyta</taxon>
        <taxon>Tracheophyta</taxon>
        <taxon>Spermatophyta</taxon>
        <taxon>Magnoliopsida</taxon>
        <taxon>eudicotyledons</taxon>
        <taxon>Gunneridae</taxon>
        <taxon>Pentapetalae</taxon>
        <taxon>asterids</taxon>
        <taxon>Ericales</taxon>
        <taxon>Ericaceae</taxon>
        <taxon>Ericoideae</taxon>
        <taxon>Rhodoreae</taxon>
        <taxon>Rhododendron</taxon>
    </lineage>
</organism>
<evidence type="ECO:0000313" key="1">
    <source>
        <dbReference type="EMBL" id="KAI8561824.1"/>
    </source>
</evidence>
<reference evidence="1" key="1">
    <citation type="submission" date="2022-02" db="EMBL/GenBank/DDBJ databases">
        <title>Plant Genome Project.</title>
        <authorList>
            <person name="Zhang R.-G."/>
        </authorList>
    </citation>
    <scope>NUCLEOTIDE SEQUENCE</scope>
    <source>
        <strain evidence="1">AT1</strain>
    </source>
</reference>
<gene>
    <name evidence="1" type="ORF">RHMOL_Rhmol04G0371500</name>
</gene>
<dbReference type="Proteomes" id="UP001062846">
    <property type="component" value="Chromosome 4"/>
</dbReference>
<comment type="caution">
    <text evidence="1">The sequence shown here is derived from an EMBL/GenBank/DDBJ whole genome shotgun (WGS) entry which is preliminary data.</text>
</comment>
<accession>A0ACC0P9D3</accession>